<dbReference type="InterPro" id="IPR007221">
    <property type="entry name" value="MreC"/>
</dbReference>
<evidence type="ECO:0000259" key="7">
    <source>
        <dbReference type="Pfam" id="PF04085"/>
    </source>
</evidence>
<dbReference type="Gene3D" id="2.40.10.340">
    <property type="entry name" value="Rod shape-determining protein MreC, domain 1"/>
    <property type="match status" value="1"/>
</dbReference>
<feature type="domain" description="Rod shape-determining protein MreC beta-barrel core" evidence="7">
    <location>
        <begin position="121"/>
        <end position="271"/>
    </location>
</feature>
<dbReference type="PIRSF" id="PIRSF038471">
    <property type="entry name" value="MreC"/>
    <property type="match status" value="1"/>
</dbReference>
<evidence type="ECO:0000256" key="3">
    <source>
        <dbReference type="ARBA" id="ARBA00022960"/>
    </source>
</evidence>
<evidence type="ECO:0000313" key="8">
    <source>
        <dbReference type="EMBL" id="OFI07229.1"/>
    </source>
</evidence>
<keyword evidence="3 5" id="KW-0133">Cell shape</keyword>
<comment type="caution">
    <text evidence="8">The sequence shown here is derived from an EMBL/GenBank/DDBJ whole genome shotgun (WGS) entry which is preliminary data.</text>
</comment>
<reference evidence="8 9" key="1">
    <citation type="submission" date="2016-06" db="EMBL/GenBank/DDBJ databases">
        <title>Genome sequence of Clostridium acetireducens DSM 10703.</title>
        <authorList>
            <person name="Poehlein A."/>
            <person name="Fluechter S."/>
            <person name="Duerre P."/>
            <person name="Daniel R."/>
        </authorList>
    </citation>
    <scope>NUCLEOTIDE SEQUENCE [LARGE SCALE GENOMIC DNA]</scope>
    <source>
        <strain evidence="8 9">DSM 10703</strain>
    </source>
</reference>
<name>A0A1E8F238_9CLOT</name>
<dbReference type="Proteomes" id="UP000175744">
    <property type="component" value="Unassembled WGS sequence"/>
</dbReference>
<dbReference type="Gene3D" id="2.40.10.350">
    <property type="entry name" value="Rod shape-determining protein MreC, domain 2"/>
    <property type="match status" value="1"/>
</dbReference>
<keyword evidence="9" id="KW-1185">Reference proteome</keyword>
<protein>
    <recommendedName>
        <fullName evidence="2 5">Cell shape-determining protein MreC</fullName>
    </recommendedName>
    <alternativeName>
        <fullName evidence="4 5">Cell shape protein MreC</fullName>
    </alternativeName>
</protein>
<evidence type="ECO:0000256" key="5">
    <source>
        <dbReference type="PIRNR" id="PIRNR038471"/>
    </source>
</evidence>
<dbReference type="STRING" id="1121290.CLAOCE_04200"/>
<evidence type="ECO:0000256" key="4">
    <source>
        <dbReference type="ARBA" id="ARBA00032089"/>
    </source>
</evidence>
<dbReference type="InterPro" id="IPR055342">
    <property type="entry name" value="MreC_beta-barrel_core"/>
</dbReference>
<dbReference type="OrthoDB" id="9792313at2"/>
<keyword evidence="6" id="KW-0175">Coiled coil</keyword>
<dbReference type="PANTHER" id="PTHR34138:SF1">
    <property type="entry name" value="CELL SHAPE-DETERMINING PROTEIN MREC"/>
    <property type="match status" value="1"/>
</dbReference>
<dbReference type="GO" id="GO:0005886">
    <property type="term" value="C:plasma membrane"/>
    <property type="evidence" value="ECO:0007669"/>
    <property type="project" value="TreeGrafter"/>
</dbReference>
<dbReference type="NCBIfam" id="TIGR00219">
    <property type="entry name" value="mreC"/>
    <property type="match status" value="1"/>
</dbReference>
<dbReference type="GO" id="GO:0008360">
    <property type="term" value="P:regulation of cell shape"/>
    <property type="evidence" value="ECO:0007669"/>
    <property type="project" value="UniProtKB-KW"/>
</dbReference>
<dbReference type="EMBL" id="LZFO01000004">
    <property type="protein sequence ID" value="OFI07229.1"/>
    <property type="molecule type" value="Genomic_DNA"/>
</dbReference>
<dbReference type="RefSeq" id="WP_070109391.1">
    <property type="nucleotide sequence ID" value="NZ_LZFO01000004.1"/>
</dbReference>
<proteinExistence type="inferred from homology"/>
<dbReference type="Pfam" id="PF04085">
    <property type="entry name" value="MreC"/>
    <property type="match status" value="1"/>
</dbReference>
<feature type="coiled-coil region" evidence="6">
    <location>
        <begin position="84"/>
        <end position="111"/>
    </location>
</feature>
<evidence type="ECO:0000313" key="9">
    <source>
        <dbReference type="Proteomes" id="UP000175744"/>
    </source>
</evidence>
<dbReference type="InterPro" id="IPR042177">
    <property type="entry name" value="Cell/Rod_1"/>
</dbReference>
<evidence type="ECO:0000256" key="1">
    <source>
        <dbReference type="ARBA" id="ARBA00009369"/>
    </source>
</evidence>
<dbReference type="PATRIC" id="fig|1121290.3.peg.426"/>
<evidence type="ECO:0000256" key="6">
    <source>
        <dbReference type="SAM" id="Coils"/>
    </source>
</evidence>
<comment type="function">
    <text evidence="5">Involved in formation and maintenance of cell shape.</text>
</comment>
<dbReference type="AlphaFoldDB" id="A0A1E8F238"/>
<gene>
    <name evidence="8" type="primary">mreC</name>
    <name evidence="8" type="ORF">CLOACE_04200</name>
</gene>
<dbReference type="InterPro" id="IPR042175">
    <property type="entry name" value="Cell/Rod_MreC_2"/>
</dbReference>
<accession>A0A1E8F238</accession>
<dbReference type="PANTHER" id="PTHR34138">
    <property type="entry name" value="CELL SHAPE-DETERMINING PROTEIN MREC"/>
    <property type="match status" value="1"/>
</dbReference>
<sequence length="281" mass="31403">MKILKNKLAVAVVVLSVTFLILIAHSVKREKMGFVQNGVGIALNPIQRVVYSLNDKVNNSITFILNFSKVKNENEVLIKRNIDLEKKLVEYDTLKSENERLRSMLDFKSKNTQYDYVGCNIIGKSGGNFLDEFTIDRGTDDGIKKQMVAVTAEGLVGQVTAVGTNWAIVQSLSNENLAVSGMLHKAEDNIGIVRGYKDTDRKQLAKLYYLPLDSKIKKDDIVLTAGLGESYPKGIRIGSVIDIEEDKGKVMKNAIIKPYVDFGKIQELFIIVPKNKIDVKY</sequence>
<evidence type="ECO:0000256" key="2">
    <source>
        <dbReference type="ARBA" id="ARBA00013855"/>
    </source>
</evidence>
<comment type="similarity">
    <text evidence="1 5">Belongs to the MreC family.</text>
</comment>
<organism evidence="8 9">
    <name type="scientific">Clostridium acetireducens DSM 10703</name>
    <dbReference type="NCBI Taxonomy" id="1121290"/>
    <lineage>
        <taxon>Bacteria</taxon>
        <taxon>Bacillati</taxon>
        <taxon>Bacillota</taxon>
        <taxon>Clostridia</taxon>
        <taxon>Eubacteriales</taxon>
        <taxon>Clostridiaceae</taxon>
        <taxon>Clostridium</taxon>
    </lineage>
</organism>